<protein>
    <submittedName>
        <fullName evidence="1">Uncharacterized protein</fullName>
    </submittedName>
</protein>
<dbReference type="OMA" id="QGFLWTG"/>
<dbReference type="GO" id="GO:0000423">
    <property type="term" value="P:mitophagy"/>
    <property type="evidence" value="ECO:0007669"/>
    <property type="project" value="InterPro"/>
</dbReference>
<dbReference type="Proteomes" id="UP000001996">
    <property type="component" value="Unassembled WGS sequence"/>
</dbReference>
<evidence type="ECO:0000313" key="2">
    <source>
        <dbReference type="Proteomes" id="UP000001996"/>
    </source>
</evidence>
<dbReference type="GO" id="GO:0140580">
    <property type="term" value="F:mitochondrion autophagosome adaptor activity"/>
    <property type="evidence" value="ECO:0007669"/>
    <property type="project" value="InterPro"/>
</dbReference>
<gene>
    <name evidence="1" type="ORF">LELG_04597</name>
</gene>
<dbReference type="GeneID" id="5231326"/>
<dbReference type="InParanoid" id="A5E4Q8"/>
<keyword evidence="2" id="KW-1185">Reference proteome</keyword>
<dbReference type="AlphaFoldDB" id="A5E4Q8"/>
<dbReference type="PANTHER" id="PTHR38699">
    <property type="entry name" value="CHROMOSOME 1, WHOLE GENOME SHOTGUN SEQUENCE"/>
    <property type="match status" value="1"/>
</dbReference>
<dbReference type="PANTHER" id="PTHR38699:SF1">
    <property type="entry name" value="MITOPHAGY RECEPTOR ATG43"/>
    <property type="match status" value="1"/>
</dbReference>
<sequence>MSSFTIPDLRFEQSFWRQLNAYAGNTMPTRKISTNKLGYGSAKGLTDEELELLNADIDKEEERYLNKPQPLAPVTPGIVVYAIVKDQIIMPFLQGLFLTGFLISIRPILAHVVRNGQHVGRWMYNLLGLDQLSKNRRIVSR</sequence>
<dbReference type="InterPro" id="IPR013898">
    <property type="entry name" value="Atg43"/>
</dbReference>
<dbReference type="HOGENOM" id="CLU_156033_0_0_1"/>
<dbReference type="STRING" id="379508.A5E4Q8"/>
<dbReference type="RefSeq" id="XP_001524625.1">
    <property type="nucleotide sequence ID" value="XM_001524575.1"/>
</dbReference>
<organism evidence="1 2">
    <name type="scientific">Lodderomyces elongisporus (strain ATCC 11503 / CBS 2605 / JCM 1781 / NBRC 1676 / NRRL YB-4239)</name>
    <name type="common">Yeast</name>
    <name type="synonym">Saccharomyces elongisporus</name>
    <dbReference type="NCBI Taxonomy" id="379508"/>
    <lineage>
        <taxon>Eukaryota</taxon>
        <taxon>Fungi</taxon>
        <taxon>Dikarya</taxon>
        <taxon>Ascomycota</taxon>
        <taxon>Saccharomycotina</taxon>
        <taxon>Pichiomycetes</taxon>
        <taxon>Debaryomycetaceae</taxon>
        <taxon>Candida/Lodderomyces clade</taxon>
        <taxon>Lodderomyces</taxon>
    </lineage>
</organism>
<dbReference type="OrthoDB" id="2430343at2759"/>
<dbReference type="KEGG" id="lel:PVL30_004317"/>
<dbReference type="EMBL" id="CH981529">
    <property type="protein sequence ID" value="EDK46416.1"/>
    <property type="molecule type" value="Genomic_DNA"/>
</dbReference>
<name>A5E4Q8_LODEL</name>
<reference evidence="1 2" key="1">
    <citation type="journal article" date="2009" name="Nature">
        <title>Evolution of pathogenicity and sexual reproduction in eight Candida genomes.</title>
        <authorList>
            <person name="Butler G."/>
            <person name="Rasmussen M.D."/>
            <person name="Lin M.F."/>
            <person name="Santos M.A."/>
            <person name="Sakthikumar S."/>
            <person name="Munro C.A."/>
            <person name="Rheinbay E."/>
            <person name="Grabherr M."/>
            <person name="Forche A."/>
            <person name="Reedy J.L."/>
            <person name="Agrafioti I."/>
            <person name="Arnaud M.B."/>
            <person name="Bates S."/>
            <person name="Brown A.J."/>
            <person name="Brunke S."/>
            <person name="Costanzo M.C."/>
            <person name="Fitzpatrick D.A."/>
            <person name="de Groot P.W."/>
            <person name="Harris D."/>
            <person name="Hoyer L.L."/>
            <person name="Hube B."/>
            <person name="Klis F.M."/>
            <person name="Kodira C."/>
            <person name="Lennard N."/>
            <person name="Logue M.E."/>
            <person name="Martin R."/>
            <person name="Neiman A.M."/>
            <person name="Nikolaou E."/>
            <person name="Quail M.A."/>
            <person name="Quinn J."/>
            <person name="Santos M.C."/>
            <person name="Schmitzberger F.F."/>
            <person name="Sherlock G."/>
            <person name="Shah P."/>
            <person name="Silverstein K.A."/>
            <person name="Skrzypek M.S."/>
            <person name="Soll D."/>
            <person name="Staggs R."/>
            <person name="Stansfield I."/>
            <person name="Stumpf M.P."/>
            <person name="Sudbery P.E."/>
            <person name="Srikantha T."/>
            <person name="Zeng Q."/>
            <person name="Berman J."/>
            <person name="Berriman M."/>
            <person name="Heitman J."/>
            <person name="Gow N.A."/>
            <person name="Lorenz M.C."/>
            <person name="Birren B.W."/>
            <person name="Kellis M."/>
            <person name="Cuomo C.A."/>
        </authorList>
    </citation>
    <scope>NUCLEOTIDE SEQUENCE [LARGE SCALE GENOMIC DNA]</scope>
    <source>
        <strain evidence="2">ATCC 11503 / BCRC 21390 / CBS 2605 / JCM 1781 / NBRC 1676 / NRRL YB-4239</strain>
    </source>
</reference>
<dbReference type="VEuPathDB" id="FungiDB:LELG_04597"/>
<accession>A5E4Q8</accession>
<dbReference type="eggNOG" id="ENOG502SE22">
    <property type="taxonomic scope" value="Eukaryota"/>
</dbReference>
<evidence type="ECO:0000313" key="1">
    <source>
        <dbReference type="EMBL" id="EDK46416.1"/>
    </source>
</evidence>
<proteinExistence type="predicted"/>